<evidence type="ECO:0000313" key="2">
    <source>
        <dbReference type="Proteomes" id="UP001501777"/>
    </source>
</evidence>
<dbReference type="Proteomes" id="UP001501777">
    <property type="component" value="Unassembled WGS sequence"/>
</dbReference>
<evidence type="ECO:0000313" key="1">
    <source>
        <dbReference type="EMBL" id="GAA2490291.1"/>
    </source>
</evidence>
<organism evidence="1 2">
    <name type="scientific">Streptomyces longisporus</name>
    <dbReference type="NCBI Taxonomy" id="1948"/>
    <lineage>
        <taxon>Bacteria</taxon>
        <taxon>Bacillati</taxon>
        <taxon>Actinomycetota</taxon>
        <taxon>Actinomycetes</taxon>
        <taxon>Kitasatosporales</taxon>
        <taxon>Streptomycetaceae</taxon>
        <taxon>Streptomyces</taxon>
    </lineage>
</organism>
<keyword evidence="2" id="KW-1185">Reference proteome</keyword>
<gene>
    <name evidence="1" type="ORF">GCM10010276_31730</name>
</gene>
<reference evidence="1 2" key="1">
    <citation type="journal article" date="2019" name="Int. J. Syst. Evol. Microbiol.">
        <title>The Global Catalogue of Microorganisms (GCM) 10K type strain sequencing project: providing services to taxonomists for standard genome sequencing and annotation.</title>
        <authorList>
            <consortium name="The Broad Institute Genomics Platform"/>
            <consortium name="The Broad Institute Genome Sequencing Center for Infectious Disease"/>
            <person name="Wu L."/>
            <person name="Ma J."/>
        </authorList>
    </citation>
    <scope>NUCLEOTIDE SEQUENCE [LARGE SCALE GENOMIC DNA]</scope>
    <source>
        <strain evidence="1 2">JCM 4395</strain>
    </source>
</reference>
<name>A0ABN3LU44_STRLO</name>
<comment type="caution">
    <text evidence="1">The sequence shown here is derived from an EMBL/GenBank/DDBJ whole genome shotgun (WGS) entry which is preliminary data.</text>
</comment>
<sequence length="49" mass="5583">MCRALHRRTTERTRRVPAVGATRVSVYVDARWLRPAVGNLVDNALRQGH</sequence>
<accession>A0ABN3LU44</accession>
<protein>
    <submittedName>
        <fullName evidence="1">Uncharacterized protein</fullName>
    </submittedName>
</protein>
<dbReference type="RefSeq" id="WP_344400870.1">
    <property type="nucleotide sequence ID" value="NZ_BAAASG010000007.1"/>
</dbReference>
<proteinExistence type="predicted"/>
<dbReference type="EMBL" id="BAAASG010000007">
    <property type="protein sequence ID" value="GAA2490291.1"/>
    <property type="molecule type" value="Genomic_DNA"/>
</dbReference>